<sequence length="354" mass="36286">MTDETRRLALSVIAGETVLGLRTLEESAAVEERLGGDADYAAEVAAWQDRLVPLAHVVPEVVPSPQLWPRIAAETVARLDAIDLGRPAAEPVPAEPPGAPVPLAMDAAPVEPPPAEPPLLEPVPGMPSPNEPAPGMPSSVEPAPGVPSPAEPAPGVPSPNEPAPAELPPMRRPTAFPEIGPVAEVRATGVVIGLEEAIAARTRMLQRRVNRWRWAAGTASAVAAGLAVLVALGPSRFLSGGAGEHFVGVVSASGETPPLVVAVDLAKGTLAVRSLQLKPEPGKSFELWAVPPGAKPVSLGLVDGADRRSIAKVANSAWRDPATLLAVSVEPAGGSPTGQATGPIVYTGRLVRAD</sequence>
<organism evidence="4 5">
    <name type="scientific">Labrys wisconsinensis</name>
    <dbReference type="NCBI Taxonomy" id="425677"/>
    <lineage>
        <taxon>Bacteria</taxon>
        <taxon>Pseudomonadati</taxon>
        <taxon>Pseudomonadota</taxon>
        <taxon>Alphaproteobacteria</taxon>
        <taxon>Hyphomicrobiales</taxon>
        <taxon>Xanthobacteraceae</taxon>
        <taxon>Labrys</taxon>
    </lineage>
</organism>
<feature type="region of interest" description="Disordered" evidence="1">
    <location>
        <begin position="87"/>
        <end position="176"/>
    </location>
</feature>
<keyword evidence="2" id="KW-0812">Transmembrane</keyword>
<dbReference type="Pfam" id="PF10099">
    <property type="entry name" value="RskA_C"/>
    <property type="match status" value="1"/>
</dbReference>
<feature type="transmembrane region" description="Helical" evidence="2">
    <location>
        <begin position="212"/>
        <end position="232"/>
    </location>
</feature>
<accession>A0ABU0IZJ7</accession>
<keyword evidence="2" id="KW-1133">Transmembrane helix</keyword>
<proteinExistence type="predicted"/>
<keyword evidence="2" id="KW-0472">Membrane</keyword>
<feature type="compositionally biased region" description="Pro residues" evidence="1">
    <location>
        <begin position="110"/>
        <end position="135"/>
    </location>
</feature>
<evidence type="ECO:0000313" key="5">
    <source>
        <dbReference type="Proteomes" id="UP001242480"/>
    </source>
</evidence>
<protein>
    <submittedName>
        <fullName evidence="4">Anti-sigma-K factor RskA</fullName>
    </submittedName>
</protein>
<dbReference type="PANTHER" id="PTHR37461">
    <property type="entry name" value="ANTI-SIGMA-K FACTOR RSKA"/>
    <property type="match status" value="1"/>
</dbReference>
<dbReference type="InterPro" id="IPR051474">
    <property type="entry name" value="Anti-sigma-K/W_factor"/>
</dbReference>
<evidence type="ECO:0000313" key="4">
    <source>
        <dbReference type="EMBL" id="MDQ0467442.1"/>
    </source>
</evidence>
<keyword evidence="5" id="KW-1185">Reference proteome</keyword>
<feature type="compositionally biased region" description="Pro residues" evidence="1">
    <location>
        <begin position="144"/>
        <end position="171"/>
    </location>
</feature>
<reference evidence="4 5" key="1">
    <citation type="submission" date="2023-07" db="EMBL/GenBank/DDBJ databases">
        <title>Genomic Encyclopedia of Type Strains, Phase IV (KMG-IV): sequencing the most valuable type-strain genomes for metagenomic binning, comparative biology and taxonomic classification.</title>
        <authorList>
            <person name="Goeker M."/>
        </authorList>
    </citation>
    <scope>NUCLEOTIDE SEQUENCE [LARGE SCALE GENOMIC DNA]</scope>
    <source>
        <strain evidence="4 5">DSM 19619</strain>
    </source>
</reference>
<evidence type="ECO:0000259" key="3">
    <source>
        <dbReference type="Pfam" id="PF10099"/>
    </source>
</evidence>
<evidence type="ECO:0000256" key="1">
    <source>
        <dbReference type="SAM" id="MobiDB-lite"/>
    </source>
</evidence>
<feature type="domain" description="Anti-sigma K factor RskA C-terminal" evidence="3">
    <location>
        <begin position="221"/>
        <end position="344"/>
    </location>
</feature>
<name>A0ABU0IZJ7_9HYPH</name>
<dbReference type="InterPro" id="IPR018764">
    <property type="entry name" value="RskA_C"/>
</dbReference>
<evidence type="ECO:0000256" key="2">
    <source>
        <dbReference type="SAM" id="Phobius"/>
    </source>
</evidence>
<dbReference type="PANTHER" id="PTHR37461:SF1">
    <property type="entry name" value="ANTI-SIGMA-K FACTOR RSKA"/>
    <property type="match status" value="1"/>
</dbReference>
<dbReference type="RefSeq" id="WP_307267046.1">
    <property type="nucleotide sequence ID" value="NZ_JAUSVX010000001.1"/>
</dbReference>
<comment type="caution">
    <text evidence="4">The sequence shown here is derived from an EMBL/GenBank/DDBJ whole genome shotgun (WGS) entry which is preliminary data.</text>
</comment>
<dbReference type="Proteomes" id="UP001242480">
    <property type="component" value="Unassembled WGS sequence"/>
</dbReference>
<gene>
    <name evidence="4" type="ORF">QO011_000437</name>
</gene>
<dbReference type="EMBL" id="JAUSVX010000001">
    <property type="protein sequence ID" value="MDQ0467442.1"/>
    <property type="molecule type" value="Genomic_DNA"/>
</dbReference>